<accession>A0A8S1RRF6</accession>
<gene>
    <name evidence="2" type="ORF">PSON_ATCC_30995.1.T2830005</name>
</gene>
<reference evidence="2" key="1">
    <citation type="submission" date="2021-01" db="EMBL/GenBank/DDBJ databases">
        <authorList>
            <consortium name="Genoscope - CEA"/>
            <person name="William W."/>
        </authorList>
    </citation>
    <scope>NUCLEOTIDE SEQUENCE</scope>
</reference>
<dbReference type="AlphaFoldDB" id="A0A8S1RRF6"/>
<feature type="transmembrane region" description="Helical" evidence="1">
    <location>
        <begin position="182"/>
        <end position="203"/>
    </location>
</feature>
<evidence type="ECO:0000256" key="1">
    <source>
        <dbReference type="SAM" id="Phobius"/>
    </source>
</evidence>
<keyword evidence="3" id="KW-1185">Reference proteome</keyword>
<evidence type="ECO:0000313" key="3">
    <source>
        <dbReference type="Proteomes" id="UP000692954"/>
    </source>
</evidence>
<keyword evidence="1" id="KW-0472">Membrane</keyword>
<name>A0A8S1RRF6_9CILI</name>
<dbReference type="EMBL" id="CAJJDN010000283">
    <property type="protein sequence ID" value="CAD8130376.1"/>
    <property type="molecule type" value="Genomic_DNA"/>
</dbReference>
<dbReference type="Proteomes" id="UP000692954">
    <property type="component" value="Unassembled WGS sequence"/>
</dbReference>
<evidence type="ECO:0000313" key="2">
    <source>
        <dbReference type="EMBL" id="CAD8130376.1"/>
    </source>
</evidence>
<sequence>MEKEISLYPTEGEYYEYNLYELAYQNAYVLYEKGQQNYDLQDINQIIFKNYQLRWITHPNIENIQIMHQFQEIYNISGNQFKSLSSNNTHYVALSLNNEITIYEWKNKVIEQIGSTLKINPSYNCFSIHLSIQFNILLDCYQNNYFYLVNINDFEYNIVYSSSSSEPIRTKLQSIINGNNTYIIYCLILLKLLYSIPIFKLILKFNLLE</sequence>
<organism evidence="2 3">
    <name type="scientific">Paramecium sonneborni</name>
    <dbReference type="NCBI Taxonomy" id="65129"/>
    <lineage>
        <taxon>Eukaryota</taxon>
        <taxon>Sar</taxon>
        <taxon>Alveolata</taxon>
        <taxon>Ciliophora</taxon>
        <taxon>Intramacronucleata</taxon>
        <taxon>Oligohymenophorea</taxon>
        <taxon>Peniculida</taxon>
        <taxon>Parameciidae</taxon>
        <taxon>Paramecium</taxon>
    </lineage>
</organism>
<dbReference type="OrthoDB" id="320211at2759"/>
<protein>
    <submittedName>
        <fullName evidence="2">Uncharacterized protein</fullName>
    </submittedName>
</protein>
<proteinExistence type="predicted"/>
<keyword evidence="1" id="KW-1133">Transmembrane helix</keyword>
<keyword evidence="1" id="KW-0812">Transmembrane</keyword>
<comment type="caution">
    <text evidence="2">The sequence shown here is derived from an EMBL/GenBank/DDBJ whole genome shotgun (WGS) entry which is preliminary data.</text>
</comment>